<dbReference type="PANTHER" id="PTHR31218">
    <property type="entry name" value="WAT1-RELATED PROTEIN"/>
    <property type="match status" value="1"/>
</dbReference>
<feature type="transmembrane region" description="Helical" evidence="5">
    <location>
        <begin position="179"/>
        <end position="195"/>
    </location>
</feature>
<feature type="transmembrane region" description="Helical" evidence="5">
    <location>
        <begin position="82"/>
        <end position="105"/>
    </location>
</feature>
<feature type="transmembrane region" description="Helical" evidence="5">
    <location>
        <begin position="117"/>
        <end position="140"/>
    </location>
</feature>
<dbReference type="InterPro" id="IPR037185">
    <property type="entry name" value="EmrE-like"/>
</dbReference>
<dbReference type="AlphaFoldDB" id="A0A9R1X0T0"/>
<evidence type="ECO:0000256" key="5">
    <source>
        <dbReference type="SAM" id="Phobius"/>
    </source>
</evidence>
<evidence type="ECO:0000256" key="4">
    <source>
        <dbReference type="ARBA" id="ARBA00023136"/>
    </source>
</evidence>
<evidence type="ECO:0000313" key="7">
    <source>
        <dbReference type="Proteomes" id="UP000235145"/>
    </source>
</evidence>
<evidence type="ECO:0000313" key="6">
    <source>
        <dbReference type="EMBL" id="KAJ0192167.1"/>
    </source>
</evidence>
<keyword evidence="2 5" id="KW-0812">Transmembrane</keyword>
<comment type="caution">
    <text evidence="6">The sequence shown here is derived from an EMBL/GenBank/DDBJ whole genome shotgun (WGS) entry which is preliminary data.</text>
</comment>
<sequence length="253" mass="27470">MLVEQLNLQSYSSQAKIVGTVLSISGAIVATLYNGPSVTILSDSSKSLYWIIGGILLASQNFLLSFVLVSQAQIMIQYPVELMVVFIFGLSGMIVAAFAGLIMVRDLDAWKLKPDKMLASIIYMGISTGFLSGLIQVWALRLKGPVYVAMFKPLSIVIAVAMGVIFLGDSLHLGRSFQLLLLLLLLFIEISFLSVEIELKFWCSVVGGIIISLGFYAVLWGKAKEDGGVHYNEASSSAQTSPLLQEHALEEGQ</sequence>
<feature type="transmembrane region" description="Helical" evidence="5">
    <location>
        <begin position="17"/>
        <end position="35"/>
    </location>
</feature>
<dbReference type="EMBL" id="NBSK02000008">
    <property type="protein sequence ID" value="KAJ0192167.1"/>
    <property type="molecule type" value="Genomic_DNA"/>
</dbReference>
<name>A0A9R1X0T0_LACSA</name>
<keyword evidence="7" id="KW-1185">Reference proteome</keyword>
<feature type="transmembrane region" description="Helical" evidence="5">
    <location>
        <begin position="201"/>
        <end position="220"/>
    </location>
</feature>
<evidence type="ECO:0000256" key="3">
    <source>
        <dbReference type="ARBA" id="ARBA00022989"/>
    </source>
</evidence>
<evidence type="ECO:0000256" key="1">
    <source>
        <dbReference type="ARBA" id="ARBA00004141"/>
    </source>
</evidence>
<evidence type="ECO:0000256" key="2">
    <source>
        <dbReference type="ARBA" id="ARBA00022692"/>
    </source>
</evidence>
<dbReference type="GO" id="GO:0022857">
    <property type="term" value="F:transmembrane transporter activity"/>
    <property type="evidence" value="ECO:0007669"/>
    <property type="project" value="InterPro"/>
</dbReference>
<dbReference type="SUPFAM" id="SSF103481">
    <property type="entry name" value="Multidrug resistance efflux transporter EmrE"/>
    <property type="match status" value="1"/>
</dbReference>
<proteinExistence type="predicted"/>
<comment type="subcellular location">
    <subcellularLocation>
        <location evidence="1">Membrane</location>
        <topology evidence="1">Multi-pass membrane protein</topology>
    </subcellularLocation>
</comment>
<dbReference type="InterPro" id="IPR030184">
    <property type="entry name" value="WAT1-related"/>
</dbReference>
<accession>A0A9R1X0T0</accession>
<gene>
    <name evidence="6" type="ORF">LSAT_V11C800420860</name>
</gene>
<organism evidence="6 7">
    <name type="scientific">Lactuca sativa</name>
    <name type="common">Garden lettuce</name>
    <dbReference type="NCBI Taxonomy" id="4236"/>
    <lineage>
        <taxon>Eukaryota</taxon>
        <taxon>Viridiplantae</taxon>
        <taxon>Streptophyta</taxon>
        <taxon>Embryophyta</taxon>
        <taxon>Tracheophyta</taxon>
        <taxon>Spermatophyta</taxon>
        <taxon>Magnoliopsida</taxon>
        <taxon>eudicotyledons</taxon>
        <taxon>Gunneridae</taxon>
        <taxon>Pentapetalae</taxon>
        <taxon>asterids</taxon>
        <taxon>campanulids</taxon>
        <taxon>Asterales</taxon>
        <taxon>Asteraceae</taxon>
        <taxon>Cichorioideae</taxon>
        <taxon>Cichorieae</taxon>
        <taxon>Lactucinae</taxon>
        <taxon>Lactuca</taxon>
    </lineage>
</organism>
<dbReference type="GO" id="GO:0016020">
    <property type="term" value="C:membrane"/>
    <property type="evidence" value="ECO:0007669"/>
    <property type="project" value="InterPro"/>
</dbReference>
<reference evidence="6 7" key="1">
    <citation type="journal article" date="2017" name="Nat. Commun.">
        <title>Genome assembly with in vitro proximity ligation data and whole-genome triplication in lettuce.</title>
        <authorList>
            <person name="Reyes-Chin-Wo S."/>
            <person name="Wang Z."/>
            <person name="Yang X."/>
            <person name="Kozik A."/>
            <person name="Arikit S."/>
            <person name="Song C."/>
            <person name="Xia L."/>
            <person name="Froenicke L."/>
            <person name="Lavelle D.O."/>
            <person name="Truco M.J."/>
            <person name="Xia R."/>
            <person name="Zhu S."/>
            <person name="Xu C."/>
            <person name="Xu H."/>
            <person name="Xu X."/>
            <person name="Cox K."/>
            <person name="Korf I."/>
            <person name="Meyers B.C."/>
            <person name="Michelmore R.W."/>
        </authorList>
    </citation>
    <scope>NUCLEOTIDE SEQUENCE [LARGE SCALE GENOMIC DNA]</scope>
    <source>
        <strain evidence="7">cv. Salinas</strain>
        <tissue evidence="6">Seedlings</tissue>
    </source>
</reference>
<protein>
    <recommendedName>
        <fullName evidence="8">WAT1-related protein</fullName>
    </recommendedName>
</protein>
<dbReference type="Proteomes" id="UP000235145">
    <property type="component" value="Unassembled WGS sequence"/>
</dbReference>
<feature type="transmembrane region" description="Helical" evidence="5">
    <location>
        <begin position="47"/>
        <end position="70"/>
    </location>
</feature>
<keyword evidence="3 5" id="KW-1133">Transmembrane helix</keyword>
<keyword evidence="4 5" id="KW-0472">Membrane</keyword>
<feature type="transmembrane region" description="Helical" evidence="5">
    <location>
        <begin position="146"/>
        <end position="167"/>
    </location>
</feature>
<evidence type="ECO:0008006" key="8">
    <source>
        <dbReference type="Google" id="ProtNLM"/>
    </source>
</evidence>